<proteinExistence type="predicted"/>
<accession>A0A392S9A6</accession>
<comment type="caution">
    <text evidence="1">The sequence shown here is derived from an EMBL/GenBank/DDBJ whole genome shotgun (WGS) entry which is preliminary data.</text>
</comment>
<dbReference type="EMBL" id="LXQA010330624">
    <property type="protein sequence ID" value="MCI44436.1"/>
    <property type="molecule type" value="Genomic_DNA"/>
</dbReference>
<protein>
    <submittedName>
        <fullName evidence="1">Uncharacterized protein</fullName>
    </submittedName>
</protein>
<evidence type="ECO:0000313" key="2">
    <source>
        <dbReference type="Proteomes" id="UP000265520"/>
    </source>
</evidence>
<dbReference type="AlphaFoldDB" id="A0A392S9A6"/>
<feature type="non-terminal residue" evidence="1">
    <location>
        <position position="1"/>
    </location>
</feature>
<dbReference type="Proteomes" id="UP000265520">
    <property type="component" value="Unassembled WGS sequence"/>
</dbReference>
<name>A0A392S9A6_9FABA</name>
<reference evidence="1 2" key="1">
    <citation type="journal article" date="2018" name="Front. Plant Sci.">
        <title>Red Clover (Trifolium pratense) and Zigzag Clover (T. medium) - A Picture of Genomic Similarities and Differences.</title>
        <authorList>
            <person name="Dluhosova J."/>
            <person name="Istvanek J."/>
            <person name="Nedelnik J."/>
            <person name="Repkova J."/>
        </authorList>
    </citation>
    <scope>NUCLEOTIDE SEQUENCE [LARGE SCALE GENOMIC DNA]</scope>
    <source>
        <strain evidence="2">cv. 10/8</strain>
        <tissue evidence="1">Leaf</tissue>
    </source>
</reference>
<sequence length="76" mass="8224">PRVPSSPDQTSSTTLPLVSPTIVLTSIVPSRCFPSSRRHVLPISPFPLVYGTLLGPLPTLGFLTADENDRNAWPEL</sequence>
<organism evidence="1 2">
    <name type="scientific">Trifolium medium</name>
    <dbReference type="NCBI Taxonomy" id="97028"/>
    <lineage>
        <taxon>Eukaryota</taxon>
        <taxon>Viridiplantae</taxon>
        <taxon>Streptophyta</taxon>
        <taxon>Embryophyta</taxon>
        <taxon>Tracheophyta</taxon>
        <taxon>Spermatophyta</taxon>
        <taxon>Magnoliopsida</taxon>
        <taxon>eudicotyledons</taxon>
        <taxon>Gunneridae</taxon>
        <taxon>Pentapetalae</taxon>
        <taxon>rosids</taxon>
        <taxon>fabids</taxon>
        <taxon>Fabales</taxon>
        <taxon>Fabaceae</taxon>
        <taxon>Papilionoideae</taxon>
        <taxon>50 kb inversion clade</taxon>
        <taxon>NPAAA clade</taxon>
        <taxon>Hologalegina</taxon>
        <taxon>IRL clade</taxon>
        <taxon>Trifolieae</taxon>
        <taxon>Trifolium</taxon>
    </lineage>
</organism>
<evidence type="ECO:0000313" key="1">
    <source>
        <dbReference type="EMBL" id="MCI44436.1"/>
    </source>
</evidence>
<keyword evidence="2" id="KW-1185">Reference proteome</keyword>